<dbReference type="GO" id="GO:0007197">
    <property type="term" value="P:adenylate cyclase-inhibiting G protein-coupled acetylcholine receptor signaling pathway"/>
    <property type="evidence" value="ECO:0000318"/>
    <property type="project" value="GO_Central"/>
</dbReference>
<name>A0A7M7HQ62_STRPU</name>
<keyword evidence="4 10" id="KW-1133">Transmembrane helix</keyword>
<evidence type="ECO:0000259" key="11">
    <source>
        <dbReference type="PROSITE" id="PS50262"/>
    </source>
</evidence>
<evidence type="ECO:0000256" key="3">
    <source>
        <dbReference type="ARBA" id="ARBA00022692"/>
    </source>
</evidence>
<dbReference type="FunCoup" id="A0A7M7HQ62">
    <property type="interactions" value="301"/>
</dbReference>
<dbReference type="PRINTS" id="PR00237">
    <property type="entry name" value="GPCRRHODOPSN"/>
</dbReference>
<keyword evidence="3 9" id="KW-0812">Transmembrane</keyword>
<evidence type="ECO:0000313" key="13">
    <source>
        <dbReference type="Proteomes" id="UP000007110"/>
    </source>
</evidence>
<feature type="domain" description="G-protein coupled receptors family 1 profile" evidence="11">
    <location>
        <begin position="11"/>
        <end position="327"/>
    </location>
</feature>
<dbReference type="GO" id="GO:0007187">
    <property type="term" value="P:G protein-coupled receptor signaling pathway, coupled to cyclic nucleotide second messenger"/>
    <property type="evidence" value="ECO:0000318"/>
    <property type="project" value="GO_Central"/>
</dbReference>
<evidence type="ECO:0000256" key="6">
    <source>
        <dbReference type="ARBA" id="ARBA00023136"/>
    </source>
</evidence>
<evidence type="ECO:0000313" key="12">
    <source>
        <dbReference type="EnsemblMetazoa" id="XP_011681732"/>
    </source>
</evidence>
<evidence type="ECO:0000256" key="5">
    <source>
        <dbReference type="ARBA" id="ARBA00023040"/>
    </source>
</evidence>
<evidence type="ECO:0000256" key="9">
    <source>
        <dbReference type="RuleBase" id="RU000688"/>
    </source>
</evidence>
<feature type="transmembrane region" description="Helical" evidence="10">
    <location>
        <begin position="165"/>
        <end position="184"/>
    </location>
</feature>
<keyword evidence="13" id="KW-1185">Reference proteome</keyword>
<dbReference type="PROSITE" id="PS00237">
    <property type="entry name" value="G_PROTEIN_RECEP_F1_1"/>
    <property type="match status" value="1"/>
</dbReference>
<organism evidence="12 13">
    <name type="scientific">Strongylocentrotus purpuratus</name>
    <name type="common">Purple sea urchin</name>
    <dbReference type="NCBI Taxonomy" id="7668"/>
    <lineage>
        <taxon>Eukaryota</taxon>
        <taxon>Metazoa</taxon>
        <taxon>Echinodermata</taxon>
        <taxon>Eleutherozoa</taxon>
        <taxon>Echinozoa</taxon>
        <taxon>Echinoidea</taxon>
        <taxon>Euechinoidea</taxon>
        <taxon>Echinacea</taxon>
        <taxon>Camarodonta</taxon>
        <taxon>Echinidea</taxon>
        <taxon>Strongylocentrotidae</taxon>
        <taxon>Strongylocentrotus</taxon>
    </lineage>
</organism>
<dbReference type="GO" id="GO:0007268">
    <property type="term" value="P:chemical synaptic transmission"/>
    <property type="evidence" value="ECO:0000318"/>
    <property type="project" value="GO_Central"/>
</dbReference>
<feature type="transmembrane region" description="Helical" evidence="10">
    <location>
        <begin position="71"/>
        <end position="91"/>
    </location>
</feature>
<feature type="transmembrane region" description="Helical" evidence="10">
    <location>
        <begin position="6"/>
        <end position="21"/>
    </location>
</feature>
<feature type="transmembrane region" description="Helical" evidence="10">
    <location>
        <begin position="273"/>
        <end position="293"/>
    </location>
</feature>
<evidence type="ECO:0000256" key="7">
    <source>
        <dbReference type="ARBA" id="ARBA00023170"/>
    </source>
</evidence>
<feature type="transmembrane region" description="Helical" evidence="10">
    <location>
        <begin position="33"/>
        <end position="51"/>
    </location>
</feature>
<dbReference type="SUPFAM" id="SSF81321">
    <property type="entry name" value="Family A G protein-coupled receptor-like"/>
    <property type="match status" value="1"/>
</dbReference>
<feature type="transmembrane region" description="Helical" evidence="10">
    <location>
        <begin position="112"/>
        <end position="134"/>
    </location>
</feature>
<reference evidence="13" key="1">
    <citation type="submission" date="2015-02" db="EMBL/GenBank/DDBJ databases">
        <title>Genome sequencing for Strongylocentrotus purpuratus.</title>
        <authorList>
            <person name="Murali S."/>
            <person name="Liu Y."/>
            <person name="Vee V."/>
            <person name="English A."/>
            <person name="Wang M."/>
            <person name="Skinner E."/>
            <person name="Han Y."/>
            <person name="Muzny D.M."/>
            <person name="Worley K.C."/>
            <person name="Gibbs R.A."/>
        </authorList>
    </citation>
    <scope>NUCLEOTIDE SEQUENCE</scope>
</reference>
<dbReference type="PROSITE" id="PS50262">
    <property type="entry name" value="G_PROTEIN_RECEP_F1_2"/>
    <property type="match status" value="1"/>
</dbReference>
<dbReference type="GO" id="GO:0005886">
    <property type="term" value="C:plasma membrane"/>
    <property type="evidence" value="ECO:0000318"/>
    <property type="project" value="GO_Central"/>
</dbReference>
<comment type="subcellular location">
    <subcellularLocation>
        <location evidence="1">Cell membrane</location>
        <topology evidence="1">Multi-pass membrane protein</topology>
    </subcellularLocation>
</comment>
<evidence type="ECO:0000256" key="10">
    <source>
        <dbReference type="SAM" id="Phobius"/>
    </source>
</evidence>
<dbReference type="GO" id="GO:0016907">
    <property type="term" value="F:G protein-coupled acetylcholine receptor activity"/>
    <property type="evidence" value="ECO:0000318"/>
    <property type="project" value="GO_Central"/>
</dbReference>
<dbReference type="InterPro" id="IPR000276">
    <property type="entry name" value="GPCR_Rhodpsn"/>
</dbReference>
<dbReference type="PANTHER" id="PTHR24247">
    <property type="entry name" value="5-HYDROXYTRYPTAMINE RECEPTOR"/>
    <property type="match status" value="1"/>
</dbReference>
<dbReference type="Proteomes" id="UP000007110">
    <property type="component" value="Unassembled WGS sequence"/>
</dbReference>
<dbReference type="PANTHER" id="PTHR24247:SF195">
    <property type="entry name" value="G-PROTEIN COUPLED RECEPTORS FAMILY 1 PROFILE DOMAIN-CONTAINING PROTEIN"/>
    <property type="match status" value="1"/>
</dbReference>
<sequence length="327" mass="36842">MGVIIAVTIIGNFFVILAYILDPHVRANVGNLLILNLAVTDFMVGVFSLTFNLSWLVKGFWSHGEIICKLWLVLDYTICWVSQITMVLISWDRYCLVSMGLKYKTYQTKKRVGLILVFVWTIMLILLSLLAFAWSPITGHSNIDYDRVCIMEFIVLRYAPLAINLIPYAIMLVCIVTLNTFVYINIYRRSKVRQCGPAKVGMGHKTRNLDEGTIGSPSSASCEVLSSGLHERGEDNIMNAPVAPTETNPAEEGPLKVVDAEKVRMTLIRHRKAAVVLSILTGCFILFWLPYIITTVVYSICAMECVSNVIWELTEVLACQLFQQVFK</sequence>
<keyword evidence="7 9" id="KW-0675">Receptor</keyword>
<dbReference type="AlphaFoldDB" id="A0A7M7HQ62"/>
<dbReference type="RefSeq" id="XP_011681732.2">
    <property type="nucleotide sequence ID" value="XM_011683430.2"/>
</dbReference>
<evidence type="ECO:0000256" key="1">
    <source>
        <dbReference type="ARBA" id="ARBA00004651"/>
    </source>
</evidence>
<dbReference type="InParanoid" id="A0A7M7HQ62"/>
<keyword evidence="2" id="KW-1003">Cell membrane</keyword>
<proteinExistence type="inferred from homology"/>
<evidence type="ECO:0000256" key="8">
    <source>
        <dbReference type="ARBA" id="ARBA00023224"/>
    </source>
</evidence>
<dbReference type="GeneID" id="582169"/>
<evidence type="ECO:0000256" key="2">
    <source>
        <dbReference type="ARBA" id="ARBA00022475"/>
    </source>
</evidence>
<dbReference type="Pfam" id="PF00001">
    <property type="entry name" value="7tm_1"/>
    <property type="match status" value="1"/>
</dbReference>
<keyword evidence="8 9" id="KW-0807">Transducer</keyword>
<keyword evidence="6 10" id="KW-0472">Membrane</keyword>
<dbReference type="OrthoDB" id="10071887at2759"/>
<protein>
    <recommendedName>
        <fullName evidence="11">G-protein coupled receptors family 1 profile domain-containing protein</fullName>
    </recommendedName>
</protein>
<accession>A0A7M7HQ62</accession>
<keyword evidence="5 9" id="KW-0297">G-protein coupled receptor</keyword>
<dbReference type="GO" id="GO:0030425">
    <property type="term" value="C:dendrite"/>
    <property type="evidence" value="ECO:0000318"/>
    <property type="project" value="GO_Central"/>
</dbReference>
<dbReference type="InterPro" id="IPR017452">
    <property type="entry name" value="GPCR_Rhodpsn_7TM"/>
</dbReference>
<evidence type="ECO:0000256" key="4">
    <source>
        <dbReference type="ARBA" id="ARBA00022989"/>
    </source>
</evidence>
<dbReference type="Gene3D" id="1.20.1070.10">
    <property type="entry name" value="Rhodopsin 7-helix transmembrane proteins"/>
    <property type="match status" value="1"/>
</dbReference>
<dbReference type="KEGG" id="spu:582169"/>
<comment type="similarity">
    <text evidence="9">Belongs to the G-protein coupled receptor 1 family.</text>
</comment>
<dbReference type="EnsemblMetazoa" id="XM_011683430">
    <property type="protein sequence ID" value="XP_011681732"/>
    <property type="gene ID" value="LOC582169"/>
</dbReference>
<reference evidence="12" key="2">
    <citation type="submission" date="2021-01" db="UniProtKB">
        <authorList>
            <consortium name="EnsemblMetazoa"/>
        </authorList>
    </citation>
    <scope>IDENTIFICATION</scope>
</reference>
<dbReference type="GO" id="GO:0045202">
    <property type="term" value="C:synapse"/>
    <property type="evidence" value="ECO:0000318"/>
    <property type="project" value="GO_Central"/>
</dbReference>